<evidence type="ECO:0000259" key="4">
    <source>
        <dbReference type="PROSITE" id="PS50850"/>
    </source>
</evidence>
<accession>A0AAD7VUH0</accession>
<keyword evidence="3" id="KW-1133">Transmembrane helix</keyword>
<proteinExistence type="inferred from homology"/>
<dbReference type="InterPro" id="IPR050327">
    <property type="entry name" value="Proton-linked_MCT"/>
</dbReference>
<dbReference type="PANTHER" id="PTHR11360">
    <property type="entry name" value="MONOCARBOXYLATE TRANSPORTER"/>
    <property type="match status" value="1"/>
</dbReference>
<dbReference type="InterPro" id="IPR011701">
    <property type="entry name" value="MFS"/>
</dbReference>
<dbReference type="Proteomes" id="UP001217417">
    <property type="component" value="Unassembled WGS sequence"/>
</dbReference>
<evidence type="ECO:0000256" key="2">
    <source>
        <dbReference type="ARBA" id="ARBA00006727"/>
    </source>
</evidence>
<dbReference type="PROSITE" id="PS50850">
    <property type="entry name" value="MFS"/>
    <property type="match status" value="1"/>
</dbReference>
<feature type="domain" description="Major facilitator superfamily (MFS) profile" evidence="4">
    <location>
        <begin position="70"/>
        <end position="456"/>
    </location>
</feature>
<dbReference type="PANTHER" id="PTHR11360:SF177">
    <property type="entry name" value="RIBOFLAVIN TRANSPORTER MCH5"/>
    <property type="match status" value="1"/>
</dbReference>
<dbReference type="Pfam" id="PF07690">
    <property type="entry name" value="MFS_1"/>
    <property type="match status" value="1"/>
</dbReference>
<dbReference type="GO" id="GO:0022857">
    <property type="term" value="F:transmembrane transporter activity"/>
    <property type="evidence" value="ECO:0007669"/>
    <property type="project" value="InterPro"/>
</dbReference>
<feature type="transmembrane region" description="Helical" evidence="3">
    <location>
        <begin position="168"/>
        <end position="189"/>
    </location>
</feature>
<dbReference type="InterPro" id="IPR020846">
    <property type="entry name" value="MFS_dom"/>
</dbReference>
<reference evidence="5" key="1">
    <citation type="submission" date="2023-03" db="EMBL/GenBank/DDBJ databases">
        <title>Near-Complete genome sequence of Lipomyces tetrasporous NRRL Y-64009, an oleaginous yeast capable of growing on lignocellulosic hydrolysates.</title>
        <authorList>
            <consortium name="Lawrence Berkeley National Laboratory"/>
            <person name="Jagtap S.S."/>
            <person name="Liu J.-J."/>
            <person name="Walukiewicz H.E."/>
            <person name="Pangilinan J."/>
            <person name="Lipzen A."/>
            <person name="Ahrendt S."/>
            <person name="Koriabine M."/>
            <person name="Cobaugh K."/>
            <person name="Salamov A."/>
            <person name="Yoshinaga Y."/>
            <person name="Ng V."/>
            <person name="Daum C."/>
            <person name="Grigoriev I.V."/>
            <person name="Slininger P.J."/>
            <person name="Dien B.S."/>
            <person name="Jin Y.-S."/>
            <person name="Rao C.V."/>
        </authorList>
    </citation>
    <scope>NUCLEOTIDE SEQUENCE</scope>
    <source>
        <strain evidence="5">NRRL Y-64009</strain>
    </source>
</reference>
<sequence length="461" mass="49451">MSNRRTSLASTRSLRNEPAFTRTDTYERCYDEKSCINGDVDCGHTTYSTFQINRSNNDYPPDVGFRPWLVALGGFCGQFCSIGMINVIGIFIAYYQHNQLAGLSPSTISWIGSIQSFIFSFSGLLFCRLSDMYGPRWVTACGGVLITVGMLATAFCKEYYQFLLAQGICASLGAAGLFYGPTAALSGWFYARRGLAFGVAASGASIGGIVLSSIFENLSTRMSFQAAVGAMAAVLFAFSLTATVATFSRLPPTDPQPSQWAKLYFHPFLDPVFSLYTASMFLIYLGLYVPMAYLPTSAIAEGVPTAHALQIITYFNVGSFFRRVLLGLISDKVNKFALFSIITLIAGLVSAPFWYFSHSEIMIIIVAVANGFFTGGILAMFTALVAQISPTEEVGTRIGAFSGVIAFAALASLPIAGAIVGTDSNYNGLKIYGAVVLIAGAMIAAGLSFRIAKEEHDSDGG</sequence>
<evidence type="ECO:0000256" key="1">
    <source>
        <dbReference type="ARBA" id="ARBA00004141"/>
    </source>
</evidence>
<feature type="transmembrane region" description="Helical" evidence="3">
    <location>
        <begin position="336"/>
        <end position="355"/>
    </location>
</feature>
<organism evidence="5 6">
    <name type="scientific">Lipomyces tetrasporus</name>
    <dbReference type="NCBI Taxonomy" id="54092"/>
    <lineage>
        <taxon>Eukaryota</taxon>
        <taxon>Fungi</taxon>
        <taxon>Dikarya</taxon>
        <taxon>Ascomycota</taxon>
        <taxon>Saccharomycotina</taxon>
        <taxon>Lipomycetes</taxon>
        <taxon>Lipomycetales</taxon>
        <taxon>Lipomycetaceae</taxon>
        <taxon>Lipomyces</taxon>
    </lineage>
</organism>
<gene>
    <name evidence="5" type="ORF">POJ06DRAFT_244726</name>
</gene>
<keyword evidence="3" id="KW-0812">Transmembrane</keyword>
<evidence type="ECO:0000256" key="3">
    <source>
        <dbReference type="SAM" id="Phobius"/>
    </source>
</evidence>
<feature type="transmembrane region" description="Helical" evidence="3">
    <location>
        <begin position="398"/>
        <end position="419"/>
    </location>
</feature>
<feature type="transmembrane region" description="Helical" evidence="3">
    <location>
        <begin position="361"/>
        <end position="386"/>
    </location>
</feature>
<evidence type="ECO:0000313" key="5">
    <source>
        <dbReference type="EMBL" id="KAJ8102473.1"/>
    </source>
</evidence>
<dbReference type="GeneID" id="80881702"/>
<dbReference type="EMBL" id="JARPMG010000002">
    <property type="protein sequence ID" value="KAJ8102473.1"/>
    <property type="molecule type" value="Genomic_DNA"/>
</dbReference>
<comment type="subcellular location">
    <subcellularLocation>
        <location evidence="1">Membrane</location>
        <topology evidence="1">Multi-pass membrane protein</topology>
    </subcellularLocation>
</comment>
<dbReference type="RefSeq" id="XP_056045923.1">
    <property type="nucleotide sequence ID" value="XM_056186536.1"/>
</dbReference>
<keyword evidence="3" id="KW-0472">Membrane</keyword>
<comment type="caution">
    <text evidence="5">The sequence shown here is derived from an EMBL/GenBank/DDBJ whole genome shotgun (WGS) entry which is preliminary data.</text>
</comment>
<keyword evidence="6" id="KW-1185">Reference proteome</keyword>
<feature type="transmembrane region" description="Helical" evidence="3">
    <location>
        <begin position="137"/>
        <end position="156"/>
    </location>
</feature>
<feature type="transmembrane region" description="Helical" evidence="3">
    <location>
        <begin position="268"/>
        <end position="289"/>
    </location>
</feature>
<feature type="transmembrane region" description="Helical" evidence="3">
    <location>
        <begin position="195"/>
        <end position="215"/>
    </location>
</feature>
<feature type="transmembrane region" description="Helical" evidence="3">
    <location>
        <begin position="227"/>
        <end position="248"/>
    </location>
</feature>
<dbReference type="Gene3D" id="1.20.1250.20">
    <property type="entry name" value="MFS general substrate transporter like domains"/>
    <property type="match status" value="2"/>
</dbReference>
<comment type="similarity">
    <text evidence="2">Belongs to the major facilitator superfamily. Monocarboxylate porter (TC 2.A.1.13) family.</text>
</comment>
<protein>
    <submittedName>
        <fullName evidence="5">Major facilitator superfamily domain-containing protein</fullName>
    </submittedName>
</protein>
<feature type="transmembrane region" description="Helical" evidence="3">
    <location>
        <begin position="431"/>
        <end position="452"/>
    </location>
</feature>
<feature type="transmembrane region" description="Helical" evidence="3">
    <location>
        <begin position="68"/>
        <end position="95"/>
    </location>
</feature>
<dbReference type="InterPro" id="IPR036259">
    <property type="entry name" value="MFS_trans_sf"/>
</dbReference>
<dbReference type="GO" id="GO:0016020">
    <property type="term" value="C:membrane"/>
    <property type="evidence" value="ECO:0007669"/>
    <property type="project" value="UniProtKB-SubCell"/>
</dbReference>
<name>A0AAD7VUH0_9ASCO</name>
<dbReference type="SUPFAM" id="SSF103473">
    <property type="entry name" value="MFS general substrate transporter"/>
    <property type="match status" value="1"/>
</dbReference>
<feature type="transmembrane region" description="Helical" evidence="3">
    <location>
        <begin position="107"/>
        <end position="125"/>
    </location>
</feature>
<evidence type="ECO:0000313" key="6">
    <source>
        <dbReference type="Proteomes" id="UP001217417"/>
    </source>
</evidence>
<dbReference type="AlphaFoldDB" id="A0AAD7VUH0"/>